<proteinExistence type="predicted"/>
<feature type="transmembrane region" description="Helical" evidence="1">
    <location>
        <begin position="12"/>
        <end position="32"/>
    </location>
</feature>
<dbReference type="Proteomes" id="UP000054248">
    <property type="component" value="Unassembled WGS sequence"/>
</dbReference>
<accession>A0A0C3QG60</accession>
<keyword evidence="1" id="KW-1133">Transmembrane helix</keyword>
<reference evidence="3" key="2">
    <citation type="submission" date="2015-01" db="EMBL/GenBank/DDBJ databases">
        <title>Evolutionary Origins and Diversification of the Mycorrhizal Mutualists.</title>
        <authorList>
            <consortium name="DOE Joint Genome Institute"/>
            <consortium name="Mycorrhizal Genomics Consortium"/>
            <person name="Kohler A."/>
            <person name="Kuo A."/>
            <person name="Nagy L.G."/>
            <person name="Floudas D."/>
            <person name="Copeland A."/>
            <person name="Barry K.W."/>
            <person name="Cichocki N."/>
            <person name="Veneault-Fourrey C."/>
            <person name="LaButti K."/>
            <person name="Lindquist E.A."/>
            <person name="Lipzen A."/>
            <person name="Lundell T."/>
            <person name="Morin E."/>
            <person name="Murat C."/>
            <person name="Riley R."/>
            <person name="Ohm R."/>
            <person name="Sun H."/>
            <person name="Tunlid A."/>
            <person name="Henrissat B."/>
            <person name="Grigoriev I.V."/>
            <person name="Hibbett D.S."/>
            <person name="Martin F."/>
        </authorList>
    </citation>
    <scope>NUCLEOTIDE SEQUENCE [LARGE SCALE GENOMIC DNA]</scope>
    <source>
        <strain evidence="3">MUT 4182</strain>
    </source>
</reference>
<name>A0A0C3QG60_9AGAM</name>
<dbReference type="EMBL" id="KN823046">
    <property type="protein sequence ID" value="KIO25241.1"/>
    <property type="molecule type" value="Genomic_DNA"/>
</dbReference>
<evidence type="ECO:0000256" key="1">
    <source>
        <dbReference type="SAM" id="Phobius"/>
    </source>
</evidence>
<dbReference type="AlphaFoldDB" id="A0A0C3QG60"/>
<evidence type="ECO:0000313" key="2">
    <source>
        <dbReference type="EMBL" id="KIO25241.1"/>
    </source>
</evidence>
<keyword evidence="1" id="KW-0472">Membrane</keyword>
<evidence type="ECO:0000313" key="3">
    <source>
        <dbReference type="Proteomes" id="UP000054248"/>
    </source>
</evidence>
<sequence>MSFGSSPWPQTFFVVVWFGHALTLLLNAFVAYCSLPCDVLSAAVFVFIVFLDVLSRPCTYCLLLFS</sequence>
<dbReference type="HOGENOM" id="CLU_2833026_0_0_1"/>
<keyword evidence="1" id="KW-0812">Transmembrane</keyword>
<feature type="transmembrane region" description="Helical" evidence="1">
    <location>
        <begin position="44"/>
        <end position="65"/>
    </location>
</feature>
<protein>
    <submittedName>
        <fullName evidence="2">Uncharacterized protein</fullName>
    </submittedName>
</protein>
<keyword evidence="3" id="KW-1185">Reference proteome</keyword>
<reference evidence="2 3" key="1">
    <citation type="submission" date="2014-04" db="EMBL/GenBank/DDBJ databases">
        <authorList>
            <consortium name="DOE Joint Genome Institute"/>
            <person name="Kuo A."/>
            <person name="Girlanda M."/>
            <person name="Perotto S."/>
            <person name="Kohler A."/>
            <person name="Nagy L.G."/>
            <person name="Floudas D."/>
            <person name="Copeland A."/>
            <person name="Barry K.W."/>
            <person name="Cichocki N."/>
            <person name="Veneault-Fourrey C."/>
            <person name="LaButti K."/>
            <person name="Lindquist E.A."/>
            <person name="Lipzen A."/>
            <person name="Lundell T."/>
            <person name="Morin E."/>
            <person name="Murat C."/>
            <person name="Sun H."/>
            <person name="Tunlid A."/>
            <person name="Henrissat B."/>
            <person name="Grigoriev I.V."/>
            <person name="Hibbett D.S."/>
            <person name="Martin F."/>
            <person name="Nordberg H.P."/>
            <person name="Cantor M.N."/>
            <person name="Hua S.X."/>
        </authorList>
    </citation>
    <scope>NUCLEOTIDE SEQUENCE [LARGE SCALE GENOMIC DNA]</scope>
    <source>
        <strain evidence="2 3">MUT 4182</strain>
    </source>
</reference>
<organism evidence="2 3">
    <name type="scientific">Tulasnella calospora MUT 4182</name>
    <dbReference type="NCBI Taxonomy" id="1051891"/>
    <lineage>
        <taxon>Eukaryota</taxon>
        <taxon>Fungi</taxon>
        <taxon>Dikarya</taxon>
        <taxon>Basidiomycota</taxon>
        <taxon>Agaricomycotina</taxon>
        <taxon>Agaricomycetes</taxon>
        <taxon>Cantharellales</taxon>
        <taxon>Tulasnellaceae</taxon>
        <taxon>Tulasnella</taxon>
    </lineage>
</organism>
<gene>
    <name evidence="2" type="ORF">M407DRAFT_93606</name>
</gene>